<dbReference type="InterPro" id="IPR051132">
    <property type="entry name" value="3-5_Exonuclease_domain"/>
</dbReference>
<organism evidence="4 5">
    <name type="scientific">Acer saccharum</name>
    <name type="common">Sugar maple</name>
    <dbReference type="NCBI Taxonomy" id="4024"/>
    <lineage>
        <taxon>Eukaryota</taxon>
        <taxon>Viridiplantae</taxon>
        <taxon>Streptophyta</taxon>
        <taxon>Embryophyta</taxon>
        <taxon>Tracheophyta</taxon>
        <taxon>Spermatophyta</taxon>
        <taxon>Magnoliopsida</taxon>
        <taxon>eudicotyledons</taxon>
        <taxon>Gunneridae</taxon>
        <taxon>Pentapetalae</taxon>
        <taxon>rosids</taxon>
        <taxon>malvids</taxon>
        <taxon>Sapindales</taxon>
        <taxon>Sapindaceae</taxon>
        <taxon>Hippocastanoideae</taxon>
        <taxon>Acereae</taxon>
        <taxon>Acer</taxon>
    </lineage>
</organism>
<sequence length="204" mass="23661">MEKPRVRQFLMVDRTNVTTEMIPDEHGGITDDDEGRLNLFLKRFLEKGDMLVGFGTEWSFANTEAQVVLLKLCTQVGCLLIKLDGERKNYFQLLRKFLGNKDVVFAGVHIIKDLEKLEKCYGLEIRNAIDICQVIEKSRNSHIGSTIKAYGVRDFVRDYWWKQYNSSTSTHIDYWGEETLTEEKKIEFATVEAHAIYKTAKKLI</sequence>
<reference evidence="4" key="2">
    <citation type="submission" date="2023-06" db="EMBL/GenBank/DDBJ databases">
        <authorList>
            <person name="Swenson N.G."/>
            <person name="Wegrzyn J.L."/>
            <person name="Mcevoy S.L."/>
        </authorList>
    </citation>
    <scope>NUCLEOTIDE SEQUENCE</scope>
    <source>
        <strain evidence="4">NS2018</strain>
        <tissue evidence="4">Leaf</tissue>
    </source>
</reference>
<dbReference type="GO" id="GO:0005634">
    <property type="term" value="C:nucleus"/>
    <property type="evidence" value="ECO:0007669"/>
    <property type="project" value="TreeGrafter"/>
</dbReference>
<proteinExistence type="predicted"/>
<dbReference type="AlphaFoldDB" id="A0AA39T6K3"/>
<dbReference type="Gene3D" id="3.30.420.10">
    <property type="entry name" value="Ribonuclease H-like superfamily/Ribonuclease H"/>
    <property type="match status" value="1"/>
</dbReference>
<dbReference type="GO" id="GO:0003676">
    <property type="term" value="F:nucleic acid binding"/>
    <property type="evidence" value="ECO:0007669"/>
    <property type="project" value="InterPro"/>
</dbReference>
<dbReference type="GO" id="GO:0008408">
    <property type="term" value="F:3'-5' exonuclease activity"/>
    <property type="evidence" value="ECO:0007669"/>
    <property type="project" value="InterPro"/>
</dbReference>
<dbReference type="GO" id="GO:0005737">
    <property type="term" value="C:cytoplasm"/>
    <property type="evidence" value="ECO:0007669"/>
    <property type="project" value="TreeGrafter"/>
</dbReference>
<reference evidence="4" key="1">
    <citation type="journal article" date="2022" name="Plant J.">
        <title>Strategies of tolerance reflected in two North American maple genomes.</title>
        <authorList>
            <person name="McEvoy S.L."/>
            <person name="Sezen U.U."/>
            <person name="Trouern-Trend A."/>
            <person name="McMahon S.M."/>
            <person name="Schaberg P.G."/>
            <person name="Yang J."/>
            <person name="Wegrzyn J.L."/>
            <person name="Swenson N.G."/>
        </authorList>
    </citation>
    <scope>NUCLEOTIDE SEQUENCE</scope>
    <source>
        <strain evidence="4">NS2018</strain>
    </source>
</reference>
<dbReference type="PANTHER" id="PTHR13620:SF102">
    <property type="entry name" value="PROTEIN RISC-INTERACTING CLEARING 3'-5' EXORIBONUCLEASE 2"/>
    <property type="match status" value="1"/>
</dbReference>
<evidence type="ECO:0000313" key="4">
    <source>
        <dbReference type="EMBL" id="KAK0601850.1"/>
    </source>
</evidence>
<dbReference type="InterPro" id="IPR036397">
    <property type="entry name" value="RNaseH_sf"/>
</dbReference>
<accession>A0AA39T6K3</accession>
<evidence type="ECO:0000259" key="3">
    <source>
        <dbReference type="Pfam" id="PF01612"/>
    </source>
</evidence>
<evidence type="ECO:0000256" key="1">
    <source>
        <dbReference type="ARBA" id="ARBA00022722"/>
    </source>
</evidence>
<protein>
    <recommendedName>
        <fullName evidence="3">3'-5' exonuclease domain-containing protein</fullName>
    </recommendedName>
</protein>
<dbReference type="SUPFAM" id="SSF53098">
    <property type="entry name" value="Ribonuclease H-like"/>
    <property type="match status" value="1"/>
</dbReference>
<keyword evidence="1" id="KW-0540">Nuclease</keyword>
<dbReference type="Proteomes" id="UP001168877">
    <property type="component" value="Unassembled WGS sequence"/>
</dbReference>
<dbReference type="InterPro" id="IPR012337">
    <property type="entry name" value="RNaseH-like_sf"/>
</dbReference>
<dbReference type="Pfam" id="PF01612">
    <property type="entry name" value="DNA_pol_A_exo1"/>
    <property type="match status" value="1"/>
</dbReference>
<gene>
    <name evidence="4" type="ORF">LWI29_028048</name>
</gene>
<comment type="caution">
    <text evidence="4">The sequence shown here is derived from an EMBL/GenBank/DDBJ whole genome shotgun (WGS) entry which is preliminary data.</text>
</comment>
<keyword evidence="5" id="KW-1185">Reference proteome</keyword>
<evidence type="ECO:0000313" key="5">
    <source>
        <dbReference type="Proteomes" id="UP001168877"/>
    </source>
</evidence>
<evidence type="ECO:0000256" key="2">
    <source>
        <dbReference type="ARBA" id="ARBA00022801"/>
    </source>
</evidence>
<dbReference type="InterPro" id="IPR002562">
    <property type="entry name" value="3'-5'_exonuclease_dom"/>
</dbReference>
<name>A0AA39T6K3_ACESA</name>
<dbReference type="PANTHER" id="PTHR13620">
    <property type="entry name" value="3-5 EXONUCLEASE"/>
    <property type="match status" value="1"/>
</dbReference>
<dbReference type="EMBL" id="JAUESC010000003">
    <property type="protein sequence ID" value="KAK0601850.1"/>
    <property type="molecule type" value="Genomic_DNA"/>
</dbReference>
<feature type="domain" description="3'-5' exonuclease" evidence="3">
    <location>
        <begin position="45"/>
        <end position="203"/>
    </location>
</feature>
<dbReference type="GO" id="GO:0006139">
    <property type="term" value="P:nucleobase-containing compound metabolic process"/>
    <property type="evidence" value="ECO:0007669"/>
    <property type="project" value="InterPro"/>
</dbReference>
<keyword evidence="2" id="KW-0378">Hydrolase</keyword>